<dbReference type="OrthoDB" id="9805159at2"/>
<organism evidence="9 10">
    <name type="scientific">Microbacterium testaceum</name>
    <name type="common">Aureobacterium testaceum</name>
    <name type="synonym">Brevibacterium testaceum</name>
    <dbReference type="NCBI Taxonomy" id="2033"/>
    <lineage>
        <taxon>Bacteria</taxon>
        <taxon>Bacillati</taxon>
        <taxon>Actinomycetota</taxon>
        <taxon>Actinomycetes</taxon>
        <taxon>Micrococcales</taxon>
        <taxon>Microbacteriaceae</taxon>
        <taxon>Microbacterium</taxon>
    </lineage>
</organism>
<evidence type="ECO:0000256" key="1">
    <source>
        <dbReference type="ARBA" id="ARBA00011738"/>
    </source>
</evidence>
<dbReference type="PANTHER" id="PTHR47786">
    <property type="entry name" value="ALPHA-1,4-GLUCAN:MALTOSE-1-PHOSPHATE MALTOSYLTRANSFERASE"/>
    <property type="match status" value="1"/>
</dbReference>
<feature type="region of interest" description="Disordered" evidence="7">
    <location>
        <begin position="1"/>
        <end position="39"/>
    </location>
</feature>
<feature type="site" description="Transition state stabilizer" evidence="6">
    <location>
        <position position="502"/>
    </location>
</feature>
<evidence type="ECO:0000259" key="8">
    <source>
        <dbReference type="SMART" id="SM00642"/>
    </source>
</evidence>
<comment type="caution">
    <text evidence="9">The sequence shown here is derived from an EMBL/GenBank/DDBJ whole genome shotgun (WGS) entry which is preliminary data.</text>
</comment>
<dbReference type="Gene3D" id="2.60.40.1180">
    <property type="entry name" value="Golgi alpha-mannosidase II"/>
    <property type="match status" value="1"/>
</dbReference>
<dbReference type="HAMAP" id="MF_02124">
    <property type="entry name" value="GlgE"/>
    <property type="match status" value="1"/>
</dbReference>
<protein>
    <recommendedName>
        <fullName evidence="6">Alpha-1,4-glucan:maltose-1-phosphate maltosyltransferase</fullName>
        <shortName evidence="6">GMPMT</shortName>
        <ecNumber evidence="6">2.4.99.16</ecNumber>
    </recommendedName>
    <alternativeName>
        <fullName evidence="6">(1-&gt;4)-alpha-D-glucan:maltose-1-phosphate alpha-D-maltosyltransferase</fullName>
    </alternativeName>
</protein>
<dbReference type="PANTHER" id="PTHR47786:SF2">
    <property type="entry name" value="GLYCOSYL HYDROLASE FAMILY 13 CATALYTIC DOMAIN-CONTAINING PROTEIN"/>
    <property type="match status" value="1"/>
</dbReference>
<keyword evidence="3 6" id="KW-0808">Transferase</keyword>
<name>A0A147EUR1_MICTE</name>
<dbReference type="PATRIC" id="fig|2033.6.peg.122"/>
<feature type="binding site" evidence="6">
    <location>
        <position position="381"/>
    </location>
    <ligand>
        <name>alpha-maltose 1-phosphate</name>
        <dbReference type="ChEBI" id="CHEBI:63576"/>
    </ligand>
</feature>
<feature type="binding site" evidence="6">
    <location>
        <position position="286"/>
    </location>
    <ligand>
        <name>alpha-maltose 1-phosphate</name>
        <dbReference type="ChEBI" id="CHEBI:63576"/>
    </ligand>
</feature>
<evidence type="ECO:0000256" key="6">
    <source>
        <dbReference type="HAMAP-Rule" id="MF_02124"/>
    </source>
</evidence>
<feature type="active site" description="Proton donor" evidence="6">
    <location>
        <position position="445"/>
    </location>
</feature>
<evidence type="ECO:0000256" key="4">
    <source>
        <dbReference type="ARBA" id="ARBA00023277"/>
    </source>
</evidence>
<evidence type="ECO:0000256" key="2">
    <source>
        <dbReference type="ARBA" id="ARBA00022676"/>
    </source>
</evidence>
<comment type="catalytic activity">
    <reaction evidence="5 6">
        <text>alpha-maltose 1-phosphate + [(1-&gt;4)-alpha-D-glucosyl](n) = [(1-&gt;4)-alpha-D-glucosyl](n+2) + phosphate</text>
        <dbReference type="Rhea" id="RHEA:42692"/>
        <dbReference type="Rhea" id="RHEA-COMP:9584"/>
        <dbReference type="Rhea" id="RHEA-COMP:10183"/>
        <dbReference type="ChEBI" id="CHEBI:15444"/>
        <dbReference type="ChEBI" id="CHEBI:43474"/>
        <dbReference type="ChEBI" id="CHEBI:63576"/>
        <dbReference type="EC" id="2.4.99.16"/>
    </reaction>
</comment>
<dbReference type="Gene3D" id="1.20.58.80">
    <property type="entry name" value="Phosphotransferase system, lactose/cellobiose-type IIA subunit"/>
    <property type="match status" value="1"/>
</dbReference>
<dbReference type="AlphaFoldDB" id="A0A147EUR1"/>
<dbReference type="EC" id="2.4.99.16" evidence="6"/>
<evidence type="ECO:0000256" key="5">
    <source>
        <dbReference type="ARBA" id="ARBA00048735"/>
    </source>
</evidence>
<dbReference type="InterPro" id="IPR013780">
    <property type="entry name" value="Glyco_hydro_b"/>
</dbReference>
<proteinExistence type="inferred from homology"/>
<reference evidence="9 10" key="1">
    <citation type="journal article" date="2016" name="Front. Microbiol.">
        <title>Genomic Resource of Rice Seed Associated Bacteria.</title>
        <authorList>
            <person name="Midha S."/>
            <person name="Bansal K."/>
            <person name="Sharma S."/>
            <person name="Kumar N."/>
            <person name="Patil P.P."/>
            <person name="Chaudhry V."/>
            <person name="Patil P.B."/>
        </authorList>
    </citation>
    <scope>NUCLEOTIDE SEQUENCE [LARGE SCALE GENOMIC DNA]</scope>
    <source>
        <strain evidence="9 10">NS220</strain>
    </source>
</reference>
<dbReference type="CDD" id="cd11344">
    <property type="entry name" value="AmyAc_GlgE_like"/>
    <property type="match status" value="1"/>
</dbReference>
<feature type="domain" description="Glycosyl hydrolase family 13 catalytic" evidence="8">
    <location>
        <begin position="229"/>
        <end position="584"/>
    </location>
</feature>
<dbReference type="SUPFAM" id="SSF51445">
    <property type="entry name" value="(Trans)glycosidases"/>
    <property type="match status" value="1"/>
</dbReference>
<evidence type="ECO:0000313" key="10">
    <source>
        <dbReference type="Proteomes" id="UP000075025"/>
    </source>
</evidence>
<sequence length="694" mass="77068">MATTTTLPTVRPWRSGASIPERPVKPTPTAKGVATPRIPLALPHPSVPGGRFRPSAYVGEAVPFTVTAFREGHDRIGVHVRLFSPSGDESLHRLSPLDDGFDRWSTLIAPLEQGVWRFRFEAFADEFATWKHAADLKIAAGVDSALMREIGAQLFDRARGEKKRPASDKDVLYDAARSLRDPDTHDDVALEIVRRPEIAAIFAARPVMSLVSVGREAELLVERERAGVGAWYEFFPRSEGATRADDGAVVSGTFRTATDRLPAVADMGFDVLYLPPIHPIGESNRKGPNNTLVTAPGDPGSPWAIGGPAGGHDTVHPDLGTLDDFRAFVSSARAQGIEVALDLALQASPDHPWVTEHPEWFTTLPDGSIAYAENPPKKYQDIYPVNFDNDPEGIRAEVLRIVRHWIAQGVRIFRVDNPHTKPLQFWEWLIATVSAEEPDAVFLAEAFTRPAPLQGLAMAGFQQSYTYFTWRNTKEELEEFFSGLAHETADFLRPNLFVNTPDILTEYLQFGGRPAYKIRAALAATAAPTYGVYAGYELYENVARPGSEENIDNEKYEYKFRDWAGAESAGDSLAPYLRLLNKARREHPALRQLRNLDVHWSDDDAILVYSKHLDAALSPTGESDTIIVVANVDPHSTRQSTVHLDTTVWGVEPGTPYEVEDLVTGQVWTWADHNFVRLDAFDEPVHILHVKEVR</sequence>
<dbReference type="Proteomes" id="UP000075025">
    <property type="component" value="Unassembled WGS sequence"/>
</dbReference>
<comment type="similarity">
    <text evidence="6">Belongs to the glycosyl hydrolase 13 family. GlgE subfamily.</text>
</comment>
<feature type="binding site" evidence="6">
    <location>
        <begin position="555"/>
        <end position="556"/>
    </location>
    <ligand>
        <name>alpha-maltose 1-phosphate</name>
        <dbReference type="ChEBI" id="CHEBI:63576"/>
    </ligand>
</feature>
<keyword evidence="2 6" id="KW-0328">Glycosyltransferase</keyword>
<keyword evidence="4 6" id="KW-0119">Carbohydrate metabolism</keyword>
<evidence type="ECO:0000256" key="3">
    <source>
        <dbReference type="ARBA" id="ARBA00022679"/>
    </source>
</evidence>
<dbReference type="Pfam" id="PF21702">
    <property type="entry name" value="GLGE_C"/>
    <property type="match status" value="1"/>
</dbReference>
<dbReference type="Gene3D" id="3.20.20.80">
    <property type="entry name" value="Glycosidases"/>
    <property type="match status" value="1"/>
</dbReference>
<dbReference type="EMBL" id="LDRT01000100">
    <property type="protein sequence ID" value="KTR93043.1"/>
    <property type="molecule type" value="Genomic_DNA"/>
</dbReference>
<accession>A0A147EUR1</accession>
<dbReference type="InterPro" id="IPR017853">
    <property type="entry name" value="GH"/>
</dbReference>
<dbReference type="GO" id="GO:0016758">
    <property type="term" value="F:hexosyltransferase activity"/>
    <property type="evidence" value="ECO:0007669"/>
    <property type="project" value="UniProtKB-UniRule"/>
</dbReference>
<dbReference type="InterPro" id="IPR026585">
    <property type="entry name" value="GlgE"/>
</dbReference>
<feature type="active site" description="Nucleophile" evidence="6">
    <location>
        <position position="416"/>
    </location>
</feature>
<dbReference type="InterPro" id="IPR049171">
    <property type="entry name" value="GLGE_C"/>
</dbReference>
<evidence type="ECO:0000256" key="7">
    <source>
        <dbReference type="SAM" id="MobiDB-lite"/>
    </source>
</evidence>
<dbReference type="InterPro" id="IPR006047">
    <property type="entry name" value="GH13_cat_dom"/>
</dbReference>
<comment type="subunit">
    <text evidence="1 6">Homodimer.</text>
</comment>
<comment type="function">
    <text evidence="6">Maltosyltransferase that uses maltose 1-phosphate (M1P) as the sugar donor to elongate linear or branched alpha-(1-&gt;4)-glucans. Is involved in a branched alpha-glucan biosynthetic pathway from trehalose, together with TreS, Mak and GlgB.</text>
</comment>
<dbReference type="SMART" id="SM00642">
    <property type="entry name" value="Aamy"/>
    <property type="match status" value="1"/>
</dbReference>
<dbReference type="GO" id="GO:0030979">
    <property type="term" value="P:alpha-glucan biosynthetic process"/>
    <property type="evidence" value="ECO:0007669"/>
    <property type="project" value="UniProtKB-UniRule"/>
</dbReference>
<dbReference type="InterPro" id="IPR021828">
    <property type="entry name" value="GlgE_dom_N/S"/>
</dbReference>
<dbReference type="GO" id="GO:0004553">
    <property type="term" value="F:hydrolase activity, hydrolyzing O-glycosyl compounds"/>
    <property type="evidence" value="ECO:0007669"/>
    <property type="project" value="InterPro"/>
</dbReference>
<gene>
    <name evidence="6" type="primary">glgE</name>
    <name evidence="9" type="ORF">NS220_13660</name>
</gene>
<feature type="binding site" evidence="6">
    <location>
        <position position="346"/>
    </location>
    <ligand>
        <name>alpha-maltose 1-phosphate</name>
        <dbReference type="ChEBI" id="CHEBI:63576"/>
    </ligand>
</feature>
<feature type="binding site" evidence="6">
    <location>
        <position position="417"/>
    </location>
    <ligand>
        <name>alpha-maltose 1-phosphate</name>
        <dbReference type="ChEBI" id="CHEBI:63576"/>
    </ligand>
</feature>
<dbReference type="InterPro" id="IPR013783">
    <property type="entry name" value="Ig-like_fold"/>
</dbReference>
<evidence type="ECO:0000313" key="9">
    <source>
        <dbReference type="EMBL" id="KTR93043.1"/>
    </source>
</evidence>
<dbReference type="Gene3D" id="2.60.40.10">
    <property type="entry name" value="Immunoglobulins"/>
    <property type="match status" value="1"/>
</dbReference>
<dbReference type="Pfam" id="PF11896">
    <property type="entry name" value="GlgE_dom_N_S"/>
    <property type="match status" value="1"/>
</dbReference>
<dbReference type="RefSeq" id="WP_058624576.1">
    <property type="nucleotide sequence ID" value="NZ_LDRT01000100.1"/>
</dbReference>